<dbReference type="PROSITE" id="PS51710">
    <property type="entry name" value="G_OBG"/>
    <property type="match status" value="1"/>
</dbReference>
<feature type="domain" description="OBG-type G" evidence="3">
    <location>
        <begin position="7"/>
        <end position="72"/>
    </location>
</feature>
<dbReference type="Pfam" id="PF16897">
    <property type="entry name" value="MMR_HSR1_Xtn"/>
    <property type="match status" value="1"/>
</dbReference>
<evidence type="ECO:0000313" key="5">
    <source>
        <dbReference type="Proteomes" id="UP000326924"/>
    </source>
</evidence>
<gene>
    <name evidence="4" type="ORF">FN846DRAFT_1020053</name>
</gene>
<dbReference type="Pfam" id="PF01926">
    <property type="entry name" value="MMR_HSR1"/>
    <property type="match status" value="1"/>
</dbReference>
<dbReference type="GO" id="GO:0005525">
    <property type="term" value="F:GTP binding"/>
    <property type="evidence" value="ECO:0007669"/>
    <property type="project" value="UniProtKB-KW"/>
</dbReference>
<dbReference type="NCBIfam" id="TIGR00231">
    <property type="entry name" value="small_GTP"/>
    <property type="match status" value="1"/>
</dbReference>
<sequence length="264" mass="28852">MSSVLDARITLVGFPSVGNSTLLSKITKTKPAVASYAFTTLTAIPGVMEYGGAEIQSLDLPGIIEGASEGKGQVISGAKTSDLIVMVLDAAKKAEQRALIFIPPSPPSDRGFAAFCGDGFRPPPAPSPATLCRRRRTWTKMIYNILRDYKLLNCEVLVRDENCTVDNLTDVIMAPHRKYMKCLYVYNKIDCISLSYFNTLVREPRTVVMSGELDIGIGAIVAPGRSLIFSGYTQRGREWHRISRRPSLSARMLPSSGTKSSRGE</sequence>
<dbReference type="PRINTS" id="PR00326">
    <property type="entry name" value="GTP1OBG"/>
</dbReference>
<dbReference type="OrthoDB" id="603at2759"/>
<dbReference type="InterPro" id="IPR006074">
    <property type="entry name" value="GTP1-OBG_CS"/>
</dbReference>
<dbReference type="InterPro" id="IPR031167">
    <property type="entry name" value="G_OBG"/>
</dbReference>
<organism evidence="4 5">
    <name type="scientific">Sphaerosporella brunnea</name>
    <dbReference type="NCBI Taxonomy" id="1250544"/>
    <lineage>
        <taxon>Eukaryota</taxon>
        <taxon>Fungi</taxon>
        <taxon>Dikarya</taxon>
        <taxon>Ascomycota</taxon>
        <taxon>Pezizomycotina</taxon>
        <taxon>Pezizomycetes</taxon>
        <taxon>Pezizales</taxon>
        <taxon>Pyronemataceae</taxon>
        <taxon>Sphaerosporella</taxon>
    </lineage>
</organism>
<dbReference type="InterPro" id="IPR031662">
    <property type="entry name" value="GTP-binding_2"/>
</dbReference>
<evidence type="ECO:0000256" key="1">
    <source>
        <dbReference type="ARBA" id="ARBA00022741"/>
    </source>
</evidence>
<evidence type="ECO:0000259" key="3">
    <source>
        <dbReference type="PROSITE" id="PS51710"/>
    </source>
</evidence>
<name>A0A5J5F3I2_9PEZI</name>
<protein>
    <submittedName>
        <fullName evidence="4">P-loop containing nucleoside triphosphate hydrolase protein</fullName>
    </submittedName>
</protein>
<dbReference type="InterPro" id="IPR006073">
    <property type="entry name" value="GTP-bd"/>
</dbReference>
<dbReference type="PROSITE" id="PS00905">
    <property type="entry name" value="GTP1_OBG"/>
    <property type="match status" value="1"/>
</dbReference>
<dbReference type="InterPro" id="IPR027417">
    <property type="entry name" value="P-loop_NTPase"/>
</dbReference>
<accession>A0A5J5F3I2</accession>
<evidence type="ECO:0000256" key="2">
    <source>
        <dbReference type="ARBA" id="ARBA00023134"/>
    </source>
</evidence>
<proteinExistence type="predicted"/>
<dbReference type="Gene3D" id="3.40.50.300">
    <property type="entry name" value="P-loop containing nucleotide triphosphate hydrolases"/>
    <property type="match status" value="1"/>
</dbReference>
<keyword evidence="4" id="KW-0378">Hydrolase</keyword>
<evidence type="ECO:0000313" key="4">
    <source>
        <dbReference type="EMBL" id="KAA8910623.1"/>
    </source>
</evidence>
<dbReference type="PANTHER" id="PTHR43127">
    <property type="entry name" value="DEVELOPMENTALLY-REGULATED GTP-BINDING PROTEIN 2"/>
    <property type="match status" value="1"/>
</dbReference>
<dbReference type="EMBL" id="VXIS01000044">
    <property type="protein sequence ID" value="KAA8910623.1"/>
    <property type="molecule type" value="Genomic_DNA"/>
</dbReference>
<dbReference type="InterPro" id="IPR005225">
    <property type="entry name" value="Small_GTP-bd"/>
</dbReference>
<reference evidence="4 5" key="1">
    <citation type="submission" date="2019-09" db="EMBL/GenBank/DDBJ databases">
        <title>Draft genome of the ectomycorrhizal ascomycete Sphaerosporella brunnea.</title>
        <authorList>
            <consortium name="DOE Joint Genome Institute"/>
            <person name="Benucci G.M."/>
            <person name="Marozzi G."/>
            <person name="Antonielli L."/>
            <person name="Sanchez S."/>
            <person name="Marco P."/>
            <person name="Wang X."/>
            <person name="Falini L.B."/>
            <person name="Barry K."/>
            <person name="Haridas S."/>
            <person name="Lipzen A."/>
            <person name="Labutti K."/>
            <person name="Grigoriev I.V."/>
            <person name="Murat C."/>
            <person name="Martin F."/>
            <person name="Albertini E."/>
            <person name="Donnini D."/>
            <person name="Bonito G."/>
        </authorList>
    </citation>
    <scope>NUCLEOTIDE SEQUENCE [LARGE SCALE GENOMIC DNA]</scope>
    <source>
        <strain evidence="4 5">Sb_GMNB300</strain>
    </source>
</reference>
<dbReference type="Proteomes" id="UP000326924">
    <property type="component" value="Unassembled WGS sequence"/>
</dbReference>
<dbReference type="InParanoid" id="A0A5J5F3I2"/>
<keyword evidence="2" id="KW-0342">GTP-binding</keyword>
<dbReference type="GO" id="GO:0003924">
    <property type="term" value="F:GTPase activity"/>
    <property type="evidence" value="ECO:0007669"/>
    <property type="project" value="InterPro"/>
</dbReference>
<dbReference type="Gene3D" id="6.10.140.1070">
    <property type="match status" value="1"/>
</dbReference>
<comment type="caution">
    <text evidence="4">The sequence shown here is derived from an EMBL/GenBank/DDBJ whole genome shotgun (WGS) entry which is preliminary data.</text>
</comment>
<dbReference type="InterPro" id="IPR045001">
    <property type="entry name" value="DRG"/>
</dbReference>
<keyword evidence="5" id="KW-1185">Reference proteome</keyword>
<keyword evidence="1" id="KW-0547">Nucleotide-binding</keyword>
<dbReference type="SUPFAM" id="SSF52540">
    <property type="entry name" value="P-loop containing nucleoside triphosphate hydrolases"/>
    <property type="match status" value="1"/>
</dbReference>
<dbReference type="AlphaFoldDB" id="A0A5J5F3I2"/>